<feature type="compositionally biased region" description="Low complexity" evidence="1">
    <location>
        <begin position="77"/>
        <end position="86"/>
    </location>
</feature>
<name>A0A9P8DX65_AURME</name>
<dbReference type="AlphaFoldDB" id="A0A9P8DX65"/>
<accession>A0A9P8DX65</accession>
<evidence type="ECO:0000313" key="3">
    <source>
        <dbReference type="EMBL" id="KAG9662629.1"/>
    </source>
</evidence>
<feature type="compositionally biased region" description="Low complexity" evidence="1">
    <location>
        <begin position="20"/>
        <end position="51"/>
    </location>
</feature>
<dbReference type="Pfam" id="PF13649">
    <property type="entry name" value="Methyltransf_25"/>
    <property type="match status" value="1"/>
</dbReference>
<dbReference type="Gene3D" id="3.40.50.150">
    <property type="entry name" value="Vaccinia Virus protein VP39"/>
    <property type="match status" value="1"/>
</dbReference>
<dbReference type="EMBL" id="JAHFXF010001827">
    <property type="protein sequence ID" value="KAG9662629.1"/>
    <property type="molecule type" value="Genomic_DNA"/>
</dbReference>
<comment type="caution">
    <text evidence="3">The sequence shown here is derived from an EMBL/GenBank/DDBJ whole genome shotgun (WGS) entry which is preliminary data.</text>
</comment>
<feature type="region of interest" description="Disordered" evidence="1">
    <location>
        <begin position="1"/>
        <end position="90"/>
    </location>
</feature>
<reference evidence="3" key="2">
    <citation type="submission" date="2021-08" db="EMBL/GenBank/DDBJ databases">
        <authorList>
            <person name="Gostincar C."/>
            <person name="Sun X."/>
            <person name="Song Z."/>
            <person name="Gunde-Cimerman N."/>
        </authorList>
    </citation>
    <scope>NUCLEOTIDE SEQUENCE</scope>
    <source>
        <strain evidence="3">EXF-9911</strain>
    </source>
</reference>
<dbReference type="OrthoDB" id="2013972at2759"/>
<evidence type="ECO:0000313" key="4">
    <source>
        <dbReference type="Proteomes" id="UP000779574"/>
    </source>
</evidence>
<feature type="non-terminal residue" evidence="3">
    <location>
        <position position="508"/>
    </location>
</feature>
<dbReference type="SUPFAM" id="SSF53335">
    <property type="entry name" value="S-adenosyl-L-methionine-dependent methyltransferases"/>
    <property type="match status" value="1"/>
</dbReference>
<dbReference type="PANTHER" id="PTHR43591">
    <property type="entry name" value="METHYLTRANSFERASE"/>
    <property type="match status" value="1"/>
</dbReference>
<evidence type="ECO:0000259" key="2">
    <source>
        <dbReference type="Pfam" id="PF13649"/>
    </source>
</evidence>
<dbReference type="InterPro" id="IPR041698">
    <property type="entry name" value="Methyltransf_25"/>
</dbReference>
<organism evidence="3 4">
    <name type="scientific">Aureobasidium melanogenum</name>
    <name type="common">Aureobasidium pullulans var. melanogenum</name>
    <dbReference type="NCBI Taxonomy" id="46634"/>
    <lineage>
        <taxon>Eukaryota</taxon>
        <taxon>Fungi</taxon>
        <taxon>Dikarya</taxon>
        <taxon>Ascomycota</taxon>
        <taxon>Pezizomycotina</taxon>
        <taxon>Dothideomycetes</taxon>
        <taxon>Dothideomycetidae</taxon>
        <taxon>Dothideales</taxon>
        <taxon>Saccotheciaceae</taxon>
        <taxon>Aureobasidium</taxon>
    </lineage>
</organism>
<feature type="compositionally biased region" description="Low complexity" evidence="1">
    <location>
        <begin position="58"/>
        <end position="68"/>
    </location>
</feature>
<dbReference type="Proteomes" id="UP000779574">
    <property type="component" value="Unassembled WGS sequence"/>
</dbReference>
<dbReference type="PANTHER" id="PTHR43591:SF50">
    <property type="entry name" value="METHYLTRANSFERASE DOMAIN-CONTAINING PROTEIN-RELATED"/>
    <property type="match status" value="1"/>
</dbReference>
<protein>
    <recommendedName>
        <fullName evidence="2">Methyltransferase domain-containing protein</fullName>
    </recommendedName>
</protein>
<evidence type="ECO:0000256" key="1">
    <source>
        <dbReference type="SAM" id="MobiDB-lite"/>
    </source>
</evidence>
<feature type="domain" description="Methyltransferase" evidence="2">
    <location>
        <begin position="193"/>
        <end position="292"/>
    </location>
</feature>
<dbReference type="InterPro" id="IPR029063">
    <property type="entry name" value="SAM-dependent_MTases_sf"/>
</dbReference>
<gene>
    <name evidence="3" type="ORF">KCU76_g19074</name>
</gene>
<dbReference type="CDD" id="cd02440">
    <property type="entry name" value="AdoMet_MTases"/>
    <property type="match status" value="1"/>
</dbReference>
<sequence length="508" mass="56431">MDGFAYFYYPNNTPRHPNGAAYRQSQRAASSGHVNPSSDLSSPPSPSASLPSSPPTSPLSLSRSTSPFRRSRRRRASAATTTSSPLFDIYHRKDSASSDVTTKPGDMEAATIREHRQGTSGSISSAASSSSHNLLANPFELRHGRRYLRDVPYPLPCDLSEIQRQSLRTLLGVTVLGKPSCVPNVEKDVPKRVLELGCGSAFWTGSCHEWFTSLGYPNVEFVGLDFAPLAPDLRRQGVNWKFIQHDFRRYPWPFENGHFDYVMMKDLSLAVQMGFETQRFMDEVLRILAPKGTLEIWESDHVLRCLLPQPTPPKGMTAEEEKTCRDTKTYLISTGTPFAPAQNRYIADSNTWIHTALDKLNLPSQPCTRMAEIMFQETSLVDVTSRRIAIPLGQMRWEKDSEGKLIRSGSSGNLFGTISPKASKSKASGETMLTDDQAAARSTAMLIVIQKIESLEPLLREASGKNSEEWTRWWAGMMASLLDQENNGGGSEVLEIGAWWATKCEESA</sequence>
<reference evidence="3" key="1">
    <citation type="journal article" date="2021" name="J Fungi (Basel)">
        <title>Virulence traits and population genomics of the black yeast Aureobasidium melanogenum.</title>
        <authorList>
            <person name="Cernosa A."/>
            <person name="Sun X."/>
            <person name="Gostincar C."/>
            <person name="Fang C."/>
            <person name="Gunde-Cimerman N."/>
            <person name="Song Z."/>
        </authorList>
    </citation>
    <scope>NUCLEOTIDE SEQUENCE</scope>
    <source>
        <strain evidence="3">EXF-9911</strain>
    </source>
</reference>
<proteinExistence type="predicted"/>